<feature type="transmembrane region" description="Helical" evidence="2">
    <location>
        <begin position="26"/>
        <end position="45"/>
    </location>
</feature>
<protein>
    <recommendedName>
        <fullName evidence="3">SPOR domain-containing protein</fullName>
    </recommendedName>
</protein>
<dbReference type="Proteomes" id="UP000258016">
    <property type="component" value="Chromosome"/>
</dbReference>
<feature type="region of interest" description="Disordered" evidence="1">
    <location>
        <begin position="701"/>
        <end position="726"/>
    </location>
</feature>
<dbReference type="SUPFAM" id="SSF110997">
    <property type="entry name" value="Sporulation related repeat"/>
    <property type="match status" value="1"/>
</dbReference>
<gene>
    <name evidence="4" type="ORF">B5J99_02275</name>
</gene>
<feature type="compositionally biased region" description="Basic and acidic residues" evidence="1">
    <location>
        <begin position="328"/>
        <end position="339"/>
    </location>
</feature>
<keyword evidence="2" id="KW-0812">Transmembrane</keyword>
<dbReference type="Pfam" id="PF05036">
    <property type="entry name" value="SPOR"/>
    <property type="match status" value="1"/>
</dbReference>
<dbReference type="Gene3D" id="1.25.40.10">
    <property type="entry name" value="Tetratricopeptide repeat domain"/>
    <property type="match status" value="1"/>
</dbReference>
<evidence type="ECO:0000313" key="4">
    <source>
        <dbReference type="EMBL" id="ASR50435.1"/>
    </source>
</evidence>
<feature type="compositionally biased region" description="Low complexity" evidence="1">
    <location>
        <begin position="620"/>
        <end position="639"/>
    </location>
</feature>
<name>A0ABM6M3H9_9SPHN</name>
<dbReference type="InterPro" id="IPR007730">
    <property type="entry name" value="SPOR-like_dom"/>
</dbReference>
<feature type="region of interest" description="Disordered" evidence="1">
    <location>
        <begin position="365"/>
        <end position="658"/>
    </location>
</feature>
<dbReference type="InterPro" id="IPR036680">
    <property type="entry name" value="SPOR-like_sf"/>
</dbReference>
<sequence>MRLQSPGQATTDGINMALTRFSHWRFLGSAATLLAAMVALAPLPLHAQEEGPDAPDAGEAGYSSLNVAQPKGTRELQNALQRLALNPADIDALIDGGNAALLLGDPQAAIGFFARADEMAPGNGRVKAGLGSGLLLNENPYEALRLFEEAKKLGVPESVFASDRGLAYDLVGNSNAAQADYELALRRGGDDETIRRYALSLGISGDRAAAEAQLDPLLRKRDAAAWRTRAFVLAVSGDAQGAIEIADATMPKRMAASIEPFFRFMGRLTPAQQAAAAHFGQFPQAAAIGKDDPRNRQYASAGTPRVRSGRADAGLIPAGEPLGPGADSKSRKVAKVDKSQRRRPGKLSKKEREAIALAQAEAAARPVAVQARAPGPVPPPDLLIPGRGSPAQIASSQPAPGTVQPLPGQSRQGQSRPAPGTVQPLPGPTRSASASATVQPLPDSSRASSDPVQPSVATQAPVRVARAPRTSGGQTNVAVQTPPAPTAADPVIRQPAMASAQASVTPSPVTSPPATLPPVASETRPVRMAGMTELPKPGFNSVPPVGTSGPAAAQASVAAQPQRQPRAAEPSPPAAQTVQATQPTAIASAGSGQGGFDLAQIGQQPRAAAPTPSPTPVPAPTQSAPPAANPVALAAASLPQGAGSQPATPAAPAPAPARVSLSSVIASISVPPEELAPDENAVDITKIKPLPPKVDPKIAEAKKLADKKAAAKKAAAKPAPPKHPKRYWVQVAGGANRADLSKEWKRLTGEAPALFKGKQGWWTPLNATNRLLTGPFSGPNEAQSFVNTLAKNKLSGFSFTSPEGQEVTKLGG</sequence>
<feature type="compositionally biased region" description="Polar residues" evidence="1">
    <location>
        <begin position="445"/>
        <end position="458"/>
    </location>
</feature>
<accession>A0ABM6M3H9</accession>
<evidence type="ECO:0000256" key="2">
    <source>
        <dbReference type="SAM" id="Phobius"/>
    </source>
</evidence>
<organism evidence="4 5">
    <name type="scientific">Blastomonas fulva</name>
    <dbReference type="NCBI Taxonomy" id="1550728"/>
    <lineage>
        <taxon>Bacteria</taxon>
        <taxon>Pseudomonadati</taxon>
        <taxon>Pseudomonadota</taxon>
        <taxon>Alphaproteobacteria</taxon>
        <taxon>Sphingomonadales</taxon>
        <taxon>Sphingomonadaceae</taxon>
        <taxon>Blastomonas</taxon>
    </lineage>
</organism>
<evidence type="ECO:0000256" key="1">
    <source>
        <dbReference type="SAM" id="MobiDB-lite"/>
    </source>
</evidence>
<feature type="compositionally biased region" description="Low complexity" evidence="1">
    <location>
        <begin position="475"/>
        <end position="491"/>
    </location>
</feature>
<keyword evidence="5" id="KW-1185">Reference proteome</keyword>
<evidence type="ECO:0000259" key="3">
    <source>
        <dbReference type="PROSITE" id="PS51724"/>
    </source>
</evidence>
<dbReference type="SUPFAM" id="SSF48452">
    <property type="entry name" value="TPR-like"/>
    <property type="match status" value="1"/>
</dbReference>
<feature type="region of interest" description="Disordered" evidence="1">
    <location>
        <begin position="286"/>
        <end position="352"/>
    </location>
</feature>
<keyword evidence="2" id="KW-0472">Membrane</keyword>
<evidence type="ECO:0000313" key="5">
    <source>
        <dbReference type="Proteomes" id="UP000258016"/>
    </source>
</evidence>
<dbReference type="InterPro" id="IPR011990">
    <property type="entry name" value="TPR-like_helical_dom_sf"/>
</dbReference>
<dbReference type="EMBL" id="CP020083">
    <property type="protein sequence ID" value="ASR50435.1"/>
    <property type="molecule type" value="Genomic_DNA"/>
</dbReference>
<keyword evidence="2" id="KW-1133">Transmembrane helix</keyword>
<feature type="compositionally biased region" description="Low complexity" evidence="1">
    <location>
        <begin position="365"/>
        <end position="374"/>
    </location>
</feature>
<feature type="compositionally biased region" description="Basic residues" evidence="1">
    <location>
        <begin position="710"/>
        <end position="726"/>
    </location>
</feature>
<proteinExistence type="predicted"/>
<reference evidence="4 5" key="1">
    <citation type="submission" date="2017-03" db="EMBL/GenBank/DDBJ databases">
        <title>Complete genome sequence of Blastomonas fulva degrading microcsystin LR.</title>
        <authorList>
            <person name="Lee H.-g."/>
            <person name="Jin L."/>
            <person name="oh H.-M."/>
        </authorList>
    </citation>
    <scope>NUCLEOTIDE SEQUENCE [LARGE SCALE GENOMIC DNA]</scope>
    <source>
        <strain evidence="4 5">T2</strain>
    </source>
</reference>
<feature type="compositionally biased region" description="Low complexity" evidence="1">
    <location>
        <begin position="550"/>
        <end position="587"/>
    </location>
</feature>
<dbReference type="PROSITE" id="PS51724">
    <property type="entry name" value="SPOR"/>
    <property type="match status" value="1"/>
</dbReference>
<feature type="domain" description="SPOR" evidence="3">
    <location>
        <begin position="721"/>
        <end position="803"/>
    </location>
</feature>